<dbReference type="PANTHER" id="PTHR47426:SF3">
    <property type="entry name" value="GCN5-RELATED N-ACETYLTRANSFERASE 6, CHLOROPLASTIC"/>
    <property type="match status" value="1"/>
</dbReference>
<keyword evidence="3" id="KW-1185">Reference proteome</keyword>
<dbReference type="CDD" id="cd04301">
    <property type="entry name" value="NAT_SF"/>
    <property type="match status" value="1"/>
</dbReference>
<sequence>MRMRMKIQFLKKDLNFQVFPSMGIQIIANFKERLSLAICEFLFSSLVPFSVQDFHFFSFLDSSIISKNNFDCLKLIAAYIFGYCLIANRTMDSKFSDTSNKNKEELSVHVSTPPIPQVGMLKTCDLRFDRLQPSDENFGRENKLEFGKFVAREAVLDEEYWTAAWLRAESHWENQPFERYIDNYKRKFADQEFNAIKRRCRGQHGKDYTCIVTVKKEERNVKRTVIKSVVGTLDLSIRFLLQGETFPGERVKAPPFGSINIVSPSRYSYIANLCVAKSARRQGIARNMLYFAVESAKYHGVEQVYVHVDRNNKPAQELYQKMGFKVIHYYLSIATFHFVLRPYASRRKLIMQHLPSFQMVEMANSQLFEEGTYLLCLNT</sequence>
<dbReference type="AlphaFoldDB" id="A0AAD7QD69"/>
<evidence type="ECO:0000313" key="3">
    <source>
        <dbReference type="Proteomes" id="UP001163823"/>
    </source>
</evidence>
<dbReference type="InterPro" id="IPR000182">
    <property type="entry name" value="GNAT_dom"/>
</dbReference>
<organism evidence="2 3">
    <name type="scientific">Quillaja saponaria</name>
    <name type="common">Soap bark tree</name>
    <dbReference type="NCBI Taxonomy" id="32244"/>
    <lineage>
        <taxon>Eukaryota</taxon>
        <taxon>Viridiplantae</taxon>
        <taxon>Streptophyta</taxon>
        <taxon>Embryophyta</taxon>
        <taxon>Tracheophyta</taxon>
        <taxon>Spermatophyta</taxon>
        <taxon>Magnoliopsida</taxon>
        <taxon>eudicotyledons</taxon>
        <taxon>Gunneridae</taxon>
        <taxon>Pentapetalae</taxon>
        <taxon>rosids</taxon>
        <taxon>fabids</taxon>
        <taxon>Fabales</taxon>
        <taxon>Quillajaceae</taxon>
        <taxon>Quillaja</taxon>
    </lineage>
</organism>
<protein>
    <submittedName>
        <fullName evidence="2">Acyl-CoA N-acyltransferases (NAT) superfamily protein</fullName>
    </submittedName>
</protein>
<proteinExistence type="predicted"/>
<dbReference type="Proteomes" id="UP001163823">
    <property type="component" value="Chromosome 2"/>
</dbReference>
<name>A0AAD7QD69_QUISA</name>
<gene>
    <name evidence="2" type="ORF">O6P43_002667</name>
</gene>
<dbReference type="Gene3D" id="3.40.630.30">
    <property type="match status" value="1"/>
</dbReference>
<feature type="domain" description="N-acetyltransferase" evidence="1">
    <location>
        <begin position="209"/>
        <end position="345"/>
    </location>
</feature>
<dbReference type="SUPFAM" id="SSF55729">
    <property type="entry name" value="Acyl-CoA N-acyltransferases (Nat)"/>
    <property type="match status" value="1"/>
</dbReference>
<reference evidence="2" key="1">
    <citation type="journal article" date="2023" name="Science">
        <title>Elucidation of the pathway for biosynthesis of saponin adjuvants from the soapbark tree.</title>
        <authorList>
            <person name="Reed J."/>
            <person name="Orme A."/>
            <person name="El-Demerdash A."/>
            <person name="Owen C."/>
            <person name="Martin L.B.B."/>
            <person name="Misra R.C."/>
            <person name="Kikuchi S."/>
            <person name="Rejzek M."/>
            <person name="Martin A.C."/>
            <person name="Harkess A."/>
            <person name="Leebens-Mack J."/>
            <person name="Louveau T."/>
            <person name="Stephenson M.J."/>
            <person name="Osbourn A."/>
        </authorList>
    </citation>
    <scope>NUCLEOTIDE SEQUENCE</scope>
    <source>
        <strain evidence="2">S10</strain>
    </source>
</reference>
<evidence type="ECO:0000259" key="1">
    <source>
        <dbReference type="PROSITE" id="PS51186"/>
    </source>
</evidence>
<comment type="caution">
    <text evidence="2">The sequence shown here is derived from an EMBL/GenBank/DDBJ whole genome shotgun (WGS) entry which is preliminary data.</text>
</comment>
<dbReference type="PROSITE" id="PS51186">
    <property type="entry name" value="GNAT"/>
    <property type="match status" value="1"/>
</dbReference>
<dbReference type="KEGG" id="qsa:O6P43_002667"/>
<dbReference type="GO" id="GO:0016747">
    <property type="term" value="F:acyltransferase activity, transferring groups other than amino-acyl groups"/>
    <property type="evidence" value="ECO:0007669"/>
    <property type="project" value="InterPro"/>
</dbReference>
<dbReference type="InterPro" id="IPR016181">
    <property type="entry name" value="Acyl_CoA_acyltransferase"/>
</dbReference>
<dbReference type="PANTHER" id="PTHR47426">
    <property type="entry name" value="ACYL-COA N-ACYLTRANSFERASES (NAT) SUPERFAMILY PROTEIN"/>
    <property type="match status" value="1"/>
</dbReference>
<evidence type="ECO:0000313" key="2">
    <source>
        <dbReference type="EMBL" id="KAJ7979247.1"/>
    </source>
</evidence>
<accession>A0AAD7QD69</accession>
<dbReference type="Pfam" id="PF00583">
    <property type="entry name" value="Acetyltransf_1"/>
    <property type="match status" value="1"/>
</dbReference>
<dbReference type="EMBL" id="JARAOO010000002">
    <property type="protein sequence ID" value="KAJ7979247.1"/>
    <property type="molecule type" value="Genomic_DNA"/>
</dbReference>